<dbReference type="GO" id="GO:1902600">
    <property type="term" value="P:proton transmembrane transport"/>
    <property type="evidence" value="ECO:0007669"/>
    <property type="project" value="TreeGrafter"/>
</dbReference>
<dbReference type="InterPro" id="IPR018786">
    <property type="entry name" value="Mit_KHE1"/>
</dbReference>
<reference evidence="1" key="1">
    <citation type="submission" date="2023-03" db="EMBL/GenBank/DDBJ databases">
        <title>Massive genome expansion in bonnet fungi (Mycena s.s.) driven by repeated elements and novel gene families across ecological guilds.</title>
        <authorList>
            <consortium name="Lawrence Berkeley National Laboratory"/>
            <person name="Harder C.B."/>
            <person name="Miyauchi S."/>
            <person name="Viragh M."/>
            <person name="Kuo A."/>
            <person name="Thoen E."/>
            <person name="Andreopoulos B."/>
            <person name="Lu D."/>
            <person name="Skrede I."/>
            <person name="Drula E."/>
            <person name="Henrissat B."/>
            <person name="Morin E."/>
            <person name="Kohler A."/>
            <person name="Barry K."/>
            <person name="LaButti K."/>
            <person name="Morin E."/>
            <person name="Salamov A."/>
            <person name="Lipzen A."/>
            <person name="Mereny Z."/>
            <person name="Hegedus B."/>
            <person name="Baldrian P."/>
            <person name="Stursova M."/>
            <person name="Weitz H."/>
            <person name="Taylor A."/>
            <person name="Grigoriev I.V."/>
            <person name="Nagy L.G."/>
            <person name="Martin F."/>
            <person name="Kauserud H."/>
        </authorList>
    </citation>
    <scope>NUCLEOTIDE SEQUENCE</scope>
    <source>
        <strain evidence="1">CBHHK200</strain>
    </source>
</reference>
<evidence type="ECO:0000313" key="1">
    <source>
        <dbReference type="EMBL" id="KAJ7044848.1"/>
    </source>
</evidence>
<accession>A0AAD6TF46</accession>
<keyword evidence="2" id="KW-1185">Reference proteome</keyword>
<proteinExistence type="predicted"/>
<organism evidence="1 2">
    <name type="scientific">Mycena alexandri</name>
    <dbReference type="NCBI Taxonomy" id="1745969"/>
    <lineage>
        <taxon>Eukaryota</taxon>
        <taxon>Fungi</taxon>
        <taxon>Dikarya</taxon>
        <taxon>Basidiomycota</taxon>
        <taxon>Agaricomycotina</taxon>
        <taxon>Agaricomycetes</taxon>
        <taxon>Agaricomycetidae</taxon>
        <taxon>Agaricales</taxon>
        <taxon>Marasmiineae</taxon>
        <taxon>Mycenaceae</taxon>
        <taxon>Mycena</taxon>
    </lineage>
</organism>
<evidence type="ECO:0000313" key="2">
    <source>
        <dbReference type="Proteomes" id="UP001218188"/>
    </source>
</evidence>
<dbReference type="PANTHER" id="PTHR28062:SF1">
    <property type="entry name" value="TRANSMEMBRANE PROTEIN"/>
    <property type="match status" value="1"/>
</dbReference>
<name>A0AAD6TF46_9AGAR</name>
<dbReference type="AlphaFoldDB" id="A0AAD6TF46"/>
<dbReference type="PANTHER" id="PTHR28062">
    <property type="entry name" value="K+-H+ EXCHANGE-LIKE PROTEIN"/>
    <property type="match status" value="1"/>
</dbReference>
<dbReference type="Proteomes" id="UP001218188">
    <property type="component" value="Unassembled WGS sequence"/>
</dbReference>
<dbReference type="GO" id="GO:0005743">
    <property type="term" value="C:mitochondrial inner membrane"/>
    <property type="evidence" value="ECO:0007669"/>
    <property type="project" value="TreeGrafter"/>
</dbReference>
<dbReference type="EMBL" id="JARJCM010000006">
    <property type="protein sequence ID" value="KAJ7044848.1"/>
    <property type="molecule type" value="Genomic_DNA"/>
</dbReference>
<protein>
    <submittedName>
        <fullName evidence="1">Mitochondrial K+-H+ exchange-related-domain-containing protein</fullName>
    </submittedName>
</protein>
<dbReference type="GO" id="GO:0006813">
    <property type="term" value="P:potassium ion transport"/>
    <property type="evidence" value="ECO:0007669"/>
    <property type="project" value="TreeGrafter"/>
</dbReference>
<dbReference type="Pfam" id="PF10173">
    <property type="entry name" value="Mit_KHE1"/>
    <property type="match status" value="1"/>
</dbReference>
<comment type="caution">
    <text evidence="1">The sequence shown here is derived from an EMBL/GenBank/DDBJ whole genome shotgun (WGS) entry which is preliminary data.</text>
</comment>
<gene>
    <name evidence="1" type="ORF">C8F04DRAFT_1069786</name>
</gene>
<sequence length="287" mass="32060">MAMIPRSMGSMRITALPLIRPVSGAWPTRKLPIFYGYKIIAPPPIKKTSTPRGGFARWLPEDGLGKWASHKANQTWTGFGLAPAGTVKQRAFQLGERLMDQLDFEESNLKALDLSSAPPPKLNGQSVETATDAQVPLVYPPSVLSGPQSLDHLKALVEERIPLHNRGLATWIFFAILSAPLKLIPIIPNFPFYFCAWRSWSHWKARRSAQYIQGLIQSNRIVPIALPPLDCVYDADLSDTKSGVVPREELELAARILTLEPEETKELLRAHEQVLSRVLEKSEKKTL</sequence>